<dbReference type="SUPFAM" id="SSF110916">
    <property type="entry name" value="Peptidyl-tRNA hydrolase domain-like"/>
    <property type="match status" value="1"/>
</dbReference>
<dbReference type="PROSITE" id="PS00745">
    <property type="entry name" value="RF_PROK_I"/>
    <property type="match status" value="1"/>
</dbReference>
<keyword evidence="4" id="KW-1185">Reference proteome</keyword>
<reference evidence="3 4" key="1">
    <citation type="submission" date="2023-06" db="EMBL/GenBank/DDBJ databases">
        <title>Roseiconus lacunae JC819 isolated from Gulf of Mannar region, Tamil Nadu.</title>
        <authorList>
            <person name="Pk S."/>
            <person name="Ch S."/>
            <person name="Ch V.R."/>
        </authorList>
    </citation>
    <scope>NUCLEOTIDE SEQUENCE [LARGE SCALE GENOMIC DNA]</scope>
    <source>
        <strain evidence="3 4">JC819</strain>
    </source>
</reference>
<comment type="caution">
    <text evidence="3">The sequence shown here is derived from an EMBL/GenBank/DDBJ whole genome shotgun (WGS) entry which is preliminary data.</text>
</comment>
<dbReference type="GO" id="GO:0004045">
    <property type="term" value="F:peptidyl-tRNA hydrolase activity"/>
    <property type="evidence" value="ECO:0007669"/>
    <property type="project" value="UniProtKB-EC"/>
</dbReference>
<feature type="region of interest" description="Disordered" evidence="1">
    <location>
        <begin position="96"/>
        <end position="140"/>
    </location>
</feature>
<proteinExistence type="predicted"/>
<keyword evidence="3" id="KW-0378">Hydrolase</keyword>
<dbReference type="EMBL" id="JASZZN010000007">
    <property type="protein sequence ID" value="MDM4016019.1"/>
    <property type="molecule type" value="Genomic_DNA"/>
</dbReference>
<dbReference type="Pfam" id="PF00472">
    <property type="entry name" value="RF-1"/>
    <property type="match status" value="1"/>
</dbReference>
<name>A0ABT7PHP0_9BACT</name>
<dbReference type="PANTHER" id="PTHR11075:SF54">
    <property type="entry name" value="LARGE RIBOSOMAL SUBUNIT PROTEIN ML62"/>
    <property type="match status" value="1"/>
</dbReference>
<dbReference type="Proteomes" id="UP001239462">
    <property type="component" value="Unassembled WGS sequence"/>
</dbReference>
<dbReference type="EC" id="3.1.1.29" evidence="3"/>
<evidence type="ECO:0000313" key="3">
    <source>
        <dbReference type="EMBL" id="MDM4016019.1"/>
    </source>
</evidence>
<dbReference type="PANTHER" id="PTHR11075">
    <property type="entry name" value="PEPTIDE CHAIN RELEASE FACTOR"/>
    <property type="match status" value="1"/>
</dbReference>
<dbReference type="Gene3D" id="3.30.160.20">
    <property type="match status" value="1"/>
</dbReference>
<gene>
    <name evidence="3" type="primary">arfB</name>
    <name evidence="3" type="ORF">QTN89_11295</name>
</gene>
<evidence type="ECO:0000259" key="2">
    <source>
        <dbReference type="PROSITE" id="PS00745"/>
    </source>
</evidence>
<dbReference type="NCBIfam" id="NF006718">
    <property type="entry name" value="PRK09256.1"/>
    <property type="match status" value="1"/>
</dbReference>
<evidence type="ECO:0000313" key="4">
    <source>
        <dbReference type="Proteomes" id="UP001239462"/>
    </source>
</evidence>
<feature type="compositionally biased region" description="Basic residues" evidence="1">
    <location>
        <begin position="104"/>
        <end position="123"/>
    </location>
</feature>
<dbReference type="InterPro" id="IPR052104">
    <property type="entry name" value="Mito_Release_Factor_mL62"/>
</dbReference>
<sequence length="140" mass="16447">MNDLIVSSYLTLPAAEFTVTTARSSGPGGQNVNKVNSKVILHWEFEATEQISDEWKDRFRRKFSNRINRDGALVLQSDRHREQMQNLAEVRAKLVEMLTETRRPPRKRKPTKPTAGSRRRRKEAKIQQSQKKQQRRQKFD</sequence>
<protein>
    <submittedName>
        <fullName evidence="3">Alternative ribosome rescue aminoacyl-tRNA hydrolase ArfB</fullName>
        <ecNumber evidence="3">3.1.1.29</ecNumber>
    </submittedName>
</protein>
<accession>A0ABT7PHP0</accession>
<dbReference type="InterPro" id="IPR000352">
    <property type="entry name" value="Pep_chain_release_fac_I"/>
</dbReference>
<organism evidence="3 4">
    <name type="scientific">Roseiconus lacunae</name>
    <dbReference type="NCBI Taxonomy" id="2605694"/>
    <lineage>
        <taxon>Bacteria</taxon>
        <taxon>Pseudomonadati</taxon>
        <taxon>Planctomycetota</taxon>
        <taxon>Planctomycetia</taxon>
        <taxon>Pirellulales</taxon>
        <taxon>Pirellulaceae</taxon>
        <taxon>Roseiconus</taxon>
    </lineage>
</organism>
<feature type="domain" description="Prokaryotic-type class I peptide chain release factors" evidence="2">
    <location>
        <begin position="23"/>
        <end position="39"/>
    </location>
</feature>
<evidence type="ECO:0000256" key="1">
    <source>
        <dbReference type="SAM" id="MobiDB-lite"/>
    </source>
</evidence>